<dbReference type="Proteomes" id="UP001164803">
    <property type="component" value="Chromosome"/>
</dbReference>
<proteinExistence type="predicted"/>
<feature type="compositionally biased region" description="Polar residues" evidence="1">
    <location>
        <begin position="374"/>
        <end position="383"/>
    </location>
</feature>
<dbReference type="RefSeq" id="WP_268041856.1">
    <property type="nucleotide sequence ID" value="NZ_CP104064.1"/>
</dbReference>
<reference evidence="2" key="1">
    <citation type="submission" date="2022-08" db="EMBL/GenBank/DDBJ databases">
        <title>Alicyclobacillus dauci DSM2870, complete genome.</title>
        <authorList>
            <person name="Wang Q."/>
            <person name="Cai R."/>
            <person name="Wang Z."/>
        </authorList>
    </citation>
    <scope>NUCLEOTIDE SEQUENCE</scope>
    <source>
        <strain evidence="2">DSM 28700</strain>
    </source>
</reference>
<evidence type="ECO:0000256" key="1">
    <source>
        <dbReference type="SAM" id="MobiDB-lite"/>
    </source>
</evidence>
<keyword evidence="3" id="KW-1185">Reference proteome</keyword>
<evidence type="ECO:0008006" key="4">
    <source>
        <dbReference type="Google" id="ProtNLM"/>
    </source>
</evidence>
<dbReference type="EMBL" id="CP104064">
    <property type="protein sequence ID" value="WAH35040.1"/>
    <property type="molecule type" value="Genomic_DNA"/>
</dbReference>
<feature type="compositionally biased region" description="Basic and acidic residues" evidence="1">
    <location>
        <begin position="384"/>
        <end position="410"/>
    </location>
</feature>
<organism evidence="2 3">
    <name type="scientific">Alicyclobacillus dauci</name>
    <dbReference type="NCBI Taxonomy" id="1475485"/>
    <lineage>
        <taxon>Bacteria</taxon>
        <taxon>Bacillati</taxon>
        <taxon>Bacillota</taxon>
        <taxon>Bacilli</taxon>
        <taxon>Bacillales</taxon>
        <taxon>Alicyclobacillaceae</taxon>
        <taxon>Alicyclobacillus</taxon>
    </lineage>
</organism>
<feature type="region of interest" description="Disordered" evidence="1">
    <location>
        <begin position="366"/>
        <end position="410"/>
    </location>
</feature>
<evidence type="ECO:0000313" key="2">
    <source>
        <dbReference type="EMBL" id="WAH35040.1"/>
    </source>
</evidence>
<sequence>MKTGKPTPDQLSRINQLARTPLSEDEVYTFPAKLVGDKVIPHRSQRITPNALTKIADQAKQGVSLLLDHSWSNIGTLTIPVGRTFDAKVQQEPDGELAVYADHYMKRGQDINGVSTDSLADGIDAGTIFDTSVGFIGGDHSCSICGQPYYDSDCMHIRGRTYDGKLCVMEINDADLMENSLVFDGAYPGAGVVNMSSAESPEQKPTEYAVLSDTTKSLPGDGRVFYSFSSKSGLVGYVRQSAVEPERDDQVNELEQVKAQLSTAQAFSTKVRELLGVTSDDAVEGAVASLKAQAQVGEQYKAKVVDEACGAGVRALGEAFNVDAMKLSFANLPVSEVEKIRDTYEAQAKAALGGGGQHVVTQQHDLPEDAGKNPNGSTQLSAEQQREQARKDAREALKRNGHGDKLKEAN</sequence>
<protein>
    <recommendedName>
        <fullName evidence="4">Phage prohead protease, HK97 family</fullName>
    </recommendedName>
</protein>
<name>A0ABY6YWX0_9BACL</name>
<evidence type="ECO:0000313" key="3">
    <source>
        <dbReference type="Proteomes" id="UP001164803"/>
    </source>
</evidence>
<gene>
    <name evidence="2" type="ORF">NZD86_11945</name>
</gene>
<accession>A0ABY6YWX0</accession>